<feature type="transmembrane region" description="Helical" evidence="1">
    <location>
        <begin position="140"/>
        <end position="157"/>
    </location>
</feature>
<feature type="transmembrane region" description="Helical" evidence="1">
    <location>
        <begin position="109"/>
        <end position="128"/>
    </location>
</feature>
<evidence type="ECO:0000313" key="2">
    <source>
        <dbReference type="EMBL" id="SDN35733.1"/>
    </source>
</evidence>
<feature type="transmembrane region" description="Helical" evidence="1">
    <location>
        <begin position="52"/>
        <end position="70"/>
    </location>
</feature>
<keyword evidence="3" id="KW-1185">Reference proteome</keyword>
<gene>
    <name evidence="2" type="ORF">SAMN05192576_2109</name>
</gene>
<dbReference type="STRING" id="1005944.SAMN05192576_2109"/>
<organism evidence="2 3">
    <name type="scientific">Nocardioides szechwanensis</name>
    <dbReference type="NCBI Taxonomy" id="1005944"/>
    <lineage>
        <taxon>Bacteria</taxon>
        <taxon>Bacillati</taxon>
        <taxon>Actinomycetota</taxon>
        <taxon>Actinomycetes</taxon>
        <taxon>Propionibacteriales</taxon>
        <taxon>Nocardioidaceae</taxon>
        <taxon>Nocardioides</taxon>
    </lineage>
</organism>
<dbReference type="AlphaFoldDB" id="A0A1H0ARN4"/>
<sequence>MTDAQLAVRHPTPSVVRGLDLFAKSGLLLLLAMATMNPELGNLEGKGANARTIGYSVLAFTVPAIWYAFWRERASFPWVADLLVTITCFSDTLGNRMDLYDAIWWFDDWMHLVNTGLLAAAFILLTLHHRASLGRTIERGLAFGVTAALAWEIAEYFAFVSKSSERAGAYDDTLGDLALGSTGTVLAALVVHAMWQQGRLRETAPQLAVTR</sequence>
<dbReference type="Pfam" id="PF09997">
    <property type="entry name" value="DUF2238"/>
    <property type="match status" value="1"/>
</dbReference>
<dbReference type="InterPro" id="IPR014509">
    <property type="entry name" value="YjdF-like"/>
</dbReference>
<feature type="transmembrane region" description="Helical" evidence="1">
    <location>
        <begin position="177"/>
        <end position="195"/>
    </location>
</feature>
<accession>A0A1H0ARN4</accession>
<evidence type="ECO:0000256" key="1">
    <source>
        <dbReference type="SAM" id="Phobius"/>
    </source>
</evidence>
<protein>
    <submittedName>
        <fullName evidence="2">Uncharacterized protein</fullName>
    </submittedName>
</protein>
<keyword evidence="1" id="KW-1133">Transmembrane helix</keyword>
<proteinExistence type="predicted"/>
<evidence type="ECO:0000313" key="3">
    <source>
        <dbReference type="Proteomes" id="UP000199004"/>
    </source>
</evidence>
<dbReference type="Proteomes" id="UP000199004">
    <property type="component" value="Unassembled WGS sequence"/>
</dbReference>
<reference evidence="3" key="1">
    <citation type="submission" date="2016-10" db="EMBL/GenBank/DDBJ databases">
        <authorList>
            <person name="Varghese N."/>
            <person name="Submissions S."/>
        </authorList>
    </citation>
    <scope>NUCLEOTIDE SEQUENCE [LARGE SCALE GENOMIC DNA]</scope>
    <source>
        <strain evidence="3">CGMCC 1.11147</strain>
    </source>
</reference>
<dbReference type="EMBL" id="FNIC01000002">
    <property type="protein sequence ID" value="SDN35733.1"/>
    <property type="molecule type" value="Genomic_DNA"/>
</dbReference>
<dbReference type="OrthoDB" id="5179615at2"/>
<keyword evidence="1" id="KW-0472">Membrane</keyword>
<name>A0A1H0ARN4_9ACTN</name>
<dbReference type="RefSeq" id="WP_091024417.1">
    <property type="nucleotide sequence ID" value="NZ_BKAE01000011.1"/>
</dbReference>
<keyword evidence="1" id="KW-0812">Transmembrane</keyword>